<feature type="transmembrane region" description="Helical" evidence="6">
    <location>
        <begin position="126"/>
        <end position="144"/>
    </location>
</feature>
<evidence type="ECO:0000256" key="6">
    <source>
        <dbReference type="SAM" id="Phobius"/>
    </source>
</evidence>
<evidence type="ECO:0000313" key="7">
    <source>
        <dbReference type="EMBL" id="KKI49495.1"/>
    </source>
</evidence>
<name>A0A0M2NGU8_9FIRM</name>
<keyword evidence="2" id="KW-1003">Cell membrane</keyword>
<dbReference type="STRING" id="270498.CHK_3073"/>
<dbReference type="GO" id="GO:0022857">
    <property type="term" value="F:transmembrane transporter activity"/>
    <property type="evidence" value="ECO:0007669"/>
    <property type="project" value="InterPro"/>
</dbReference>
<keyword evidence="5 6" id="KW-0472">Membrane</keyword>
<evidence type="ECO:0000256" key="4">
    <source>
        <dbReference type="ARBA" id="ARBA00022989"/>
    </source>
</evidence>
<dbReference type="OrthoDB" id="9789111at2"/>
<feature type="transmembrane region" description="Helical" evidence="6">
    <location>
        <begin position="253"/>
        <end position="280"/>
    </location>
</feature>
<evidence type="ECO:0000256" key="2">
    <source>
        <dbReference type="ARBA" id="ARBA00022475"/>
    </source>
</evidence>
<dbReference type="EMBL" id="LAYJ01000133">
    <property type="protein sequence ID" value="KKI49495.1"/>
    <property type="molecule type" value="Genomic_DNA"/>
</dbReference>
<dbReference type="AlphaFoldDB" id="A0A0M2NGU8"/>
<dbReference type="InterPro" id="IPR001851">
    <property type="entry name" value="ABC_transp_permease"/>
</dbReference>
<dbReference type="GO" id="GO:0005886">
    <property type="term" value="C:plasma membrane"/>
    <property type="evidence" value="ECO:0007669"/>
    <property type="project" value="UniProtKB-SubCell"/>
</dbReference>
<organism evidence="7 8">
    <name type="scientific">Christensenella hongkongensis</name>
    <dbReference type="NCBI Taxonomy" id="270498"/>
    <lineage>
        <taxon>Bacteria</taxon>
        <taxon>Bacillati</taxon>
        <taxon>Bacillota</taxon>
        <taxon>Clostridia</taxon>
        <taxon>Christensenellales</taxon>
        <taxon>Christensenellaceae</taxon>
        <taxon>Christensenella</taxon>
    </lineage>
</organism>
<dbReference type="CDD" id="cd06579">
    <property type="entry name" value="TM_PBP1_transp_AraH_like"/>
    <property type="match status" value="1"/>
</dbReference>
<feature type="transmembrane region" description="Helical" evidence="6">
    <location>
        <begin position="164"/>
        <end position="185"/>
    </location>
</feature>
<comment type="caution">
    <text evidence="7">The sequence shown here is derived from an EMBL/GenBank/DDBJ whole genome shotgun (WGS) entry which is preliminary data.</text>
</comment>
<keyword evidence="4 6" id="KW-1133">Transmembrane helix</keyword>
<dbReference type="Proteomes" id="UP000034076">
    <property type="component" value="Unassembled WGS sequence"/>
</dbReference>
<dbReference type="Pfam" id="PF02653">
    <property type="entry name" value="BPD_transp_2"/>
    <property type="match status" value="1"/>
</dbReference>
<reference evidence="7 8" key="1">
    <citation type="submission" date="2015-04" db="EMBL/GenBank/DDBJ databases">
        <title>Draft genome sequence of bacteremic isolate Catabacter hongkongensis type strain HKU16T.</title>
        <authorList>
            <person name="Lau S.K."/>
            <person name="Teng J.L."/>
            <person name="Huang Y."/>
            <person name="Curreem S.O."/>
            <person name="Tsui S.K."/>
            <person name="Woo P.C."/>
        </authorList>
    </citation>
    <scope>NUCLEOTIDE SEQUENCE [LARGE SCALE GENOMIC DNA]</scope>
    <source>
        <strain evidence="7 8">HKU16</strain>
    </source>
</reference>
<dbReference type="RefSeq" id="WP_046444821.1">
    <property type="nucleotide sequence ID" value="NZ_CAUERS010000042.1"/>
</dbReference>
<keyword evidence="3 6" id="KW-0812">Transmembrane</keyword>
<feature type="transmembrane region" description="Helical" evidence="6">
    <location>
        <begin position="20"/>
        <end position="40"/>
    </location>
</feature>
<evidence type="ECO:0000256" key="3">
    <source>
        <dbReference type="ARBA" id="ARBA00022692"/>
    </source>
</evidence>
<feature type="transmembrane region" description="Helical" evidence="6">
    <location>
        <begin position="216"/>
        <end position="233"/>
    </location>
</feature>
<dbReference type="PROSITE" id="PS51257">
    <property type="entry name" value="PROKAR_LIPOPROTEIN"/>
    <property type="match status" value="1"/>
</dbReference>
<comment type="subcellular location">
    <subcellularLocation>
        <location evidence="1">Cell membrane</location>
        <topology evidence="1">Multi-pass membrane protein</topology>
    </subcellularLocation>
</comment>
<gene>
    <name evidence="7" type="ORF">CHK_3073</name>
</gene>
<evidence type="ECO:0000256" key="1">
    <source>
        <dbReference type="ARBA" id="ARBA00004651"/>
    </source>
</evidence>
<evidence type="ECO:0000313" key="8">
    <source>
        <dbReference type="Proteomes" id="UP000034076"/>
    </source>
</evidence>
<dbReference type="PATRIC" id="fig|270498.16.peg.3167"/>
<accession>A0A0M2NGU8</accession>
<feature type="transmembrane region" description="Helical" evidence="6">
    <location>
        <begin position="94"/>
        <end position="119"/>
    </location>
</feature>
<evidence type="ECO:0000256" key="5">
    <source>
        <dbReference type="ARBA" id="ARBA00023136"/>
    </source>
</evidence>
<dbReference type="PANTHER" id="PTHR32196">
    <property type="entry name" value="ABC TRANSPORTER PERMEASE PROTEIN YPHD-RELATED-RELATED"/>
    <property type="match status" value="1"/>
</dbReference>
<proteinExistence type="predicted"/>
<protein>
    <submittedName>
        <fullName evidence="7">Ribose ABC transport system, permease protein RbsC</fullName>
    </submittedName>
</protein>
<keyword evidence="8" id="KW-1185">Reference proteome</keyword>
<sequence length="317" mass="32950">MEKSLKQFGVKKLLGKYAVYLAFLILFIACALASPVFLTANNLINVLRQIAVIGIISVGMTFVIITGGIDLSVGAIVAMSAVVATSFAREGSQFPVGFAVLLGILVGLAMGAFTGFFVAKMKVAPFIATLATMTIGRGFAYIYTDGRPITGLSDAYTFIGKGTVGVVPVPVIIFAVVVVIGVFLLHYTKFGRQVFAVGGNEHSAVVSGINATKIKFFVYLLSGLLSAVAAIVLSSRIQTGQPNAGDGYELDAITAVVIGGTSLSGGTGTIVGSMIGMLIIGVMTNGLDLLSVSSYYQQVIKGVIILVAVTMDRKKLA</sequence>
<dbReference type="PANTHER" id="PTHR32196:SF72">
    <property type="entry name" value="RIBOSE IMPORT PERMEASE PROTEIN RBSC"/>
    <property type="match status" value="1"/>
</dbReference>